<sequence length="95" mass="9366">YTIWSNLMGVPAAGYGVARDAVKADMGALTITSPNPLPFSNITSPGGPGGPGGPAGPVSPSAPAPLSPFSPFTPGFPYPGTPGAPGPPADPWWPL</sequence>
<feature type="compositionally biased region" description="Polar residues" evidence="1">
    <location>
        <begin position="33"/>
        <end position="43"/>
    </location>
</feature>
<name>A0A3B4Y8W9_SERLL</name>
<protein>
    <submittedName>
        <fullName evidence="2">Uncharacterized protein</fullName>
    </submittedName>
</protein>
<organism evidence="2 3">
    <name type="scientific">Seriola lalandi dorsalis</name>
    <dbReference type="NCBI Taxonomy" id="1841481"/>
    <lineage>
        <taxon>Eukaryota</taxon>
        <taxon>Metazoa</taxon>
        <taxon>Chordata</taxon>
        <taxon>Craniata</taxon>
        <taxon>Vertebrata</taxon>
        <taxon>Euteleostomi</taxon>
        <taxon>Actinopterygii</taxon>
        <taxon>Neopterygii</taxon>
        <taxon>Teleostei</taxon>
        <taxon>Neoteleostei</taxon>
        <taxon>Acanthomorphata</taxon>
        <taxon>Carangaria</taxon>
        <taxon>Carangiformes</taxon>
        <taxon>Carangidae</taxon>
        <taxon>Seriola</taxon>
    </lineage>
</organism>
<dbReference type="Ensembl" id="ENSSLDT00000025198.1">
    <property type="protein sequence ID" value="ENSSLDP00000024423.1"/>
    <property type="gene ID" value="ENSSLDG00000019039.1"/>
</dbReference>
<evidence type="ECO:0000313" key="3">
    <source>
        <dbReference type="Proteomes" id="UP000261360"/>
    </source>
</evidence>
<evidence type="ECO:0000256" key="1">
    <source>
        <dbReference type="SAM" id="MobiDB-lite"/>
    </source>
</evidence>
<accession>A0A3B4Y8W9</accession>
<dbReference type="Proteomes" id="UP000261360">
    <property type="component" value="Unplaced"/>
</dbReference>
<feature type="region of interest" description="Disordered" evidence="1">
    <location>
        <begin position="33"/>
        <end position="95"/>
    </location>
</feature>
<dbReference type="AlphaFoldDB" id="A0A3B4Y8W9"/>
<feature type="compositionally biased region" description="Pro residues" evidence="1">
    <location>
        <begin position="74"/>
        <end position="95"/>
    </location>
</feature>
<proteinExistence type="predicted"/>
<feature type="compositionally biased region" description="Gly residues" evidence="1">
    <location>
        <begin position="46"/>
        <end position="55"/>
    </location>
</feature>
<keyword evidence="3" id="KW-1185">Reference proteome</keyword>
<reference evidence="2" key="2">
    <citation type="submission" date="2025-09" db="UniProtKB">
        <authorList>
            <consortium name="Ensembl"/>
        </authorList>
    </citation>
    <scope>IDENTIFICATION</scope>
</reference>
<reference evidence="2" key="1">
    <citation type="submission" date="2025-08" db="UniProtKB">
        <authorList>
            <consortium name="Ensembl"/>
        </authorList>
    </citation>
    <scope>IDENTIFICATION</scope>
</reference>
<evidence type="ECO:0000313" key="2">
    <source>
        <dbReference type="Ensembl" id="ENSSLDP00000024423.1"/>
    </source>
</evidence>